<evidence type="ECO:0000313" key="3">
    <source>
        <dbReference type="Proteomes" id="UP000007978"/>
    </source>
</evidence>
<keyword evidence="3" id="KW-1185">Reference proteome</keyword>
<dbReference type="HOGENOM" id="CLU_1571073_0_0_1"/>
<dbReference type="GeneID" id="20364464"/>
<dbReference type="eggNOG" id="ENOG502SEZR">
    <property type="taxonomic scope" value="Eukaryota"/>
</dbReference>
<dbReference type="EMBL" id="AFNW01000125">
    <property type="protein sequence ID" value="EKJ73885.1"/>
    <property type="molecule type" value="Genomic_DNA"/>
</dbReference>
<comment type="caution">
    <text evidence="2">The sequence shown here is derived from an EMBL/GenBank/DDBJ whole genome shotgun (WGS) entry which is preliminary data.</text>
</comment>
<gene>
    <name evidence="2" type="ORF">FPSE_05846</name>
</gene>
<evidence type="ECO:0000313" key="2">
    <source>
        <dbReference type="EMBL" id="EKJ73885.1"/>
    </source>
</evidence>
<protein>
    <submittedName>
        <fullName evidence="2">Uncharacterized protein</fullName>
    </submittedName>
</protein>
<reference evidence="2 3" key="1">
    <citation type="journal article" date="2012" name="PLoS Pathog.">
        <title>Comparative pathogenomics reveals horizontally acquired novel virulence genes in fungi infecting cereal hosts.</title>
        <authorList>
            <person name="Gardiner D.M."/>
            <person name="McDonald M.C."/>
            <person name="Covarelli L."/>
            <person name="Solomon P.S."/>
            <person name="Rusu A.G."/>
            <person name="Marshall M."/>
            <person name="Kazan K."/>
            <person name="Chakraborty S."/>
            <person name="McDonald B.A."/>
            <person name="Manners J.M."/>
        </authorList>
    </citation>
    <scope>NUCLEOTIDE SEQUENCE [LARGE SCALE GENOMIC DNA]</scope>
    <source>
        <strain evidence="2 3">CS3096</strain>
    </source>
</reference>
<evidence type="ECO:0000256" key="1">
    <source>
        <dbReference type="SAM" id="SignalP"/>
    </source>
</evidence>
<accession>K3W0C0</accession>
<dbReference type="AlphaFoldDB" id="K3W0C0"/>
<dbReference type="OrthoDB" id="5052446at2759"/>
<dbReference type="KEGG" id="fpu:FPSE_05846"/>
<feature type="chain" id="PRO_5003870536" evidence="1">
    <location>
        <begin position="20"/>
        <end position="170"/>
    </location>
</feature>
<keyword evidence="1" id="KW-0732">Signal</keyword>
<dbReference type="Proteomes" id="UP000007978">
    <property type="component" value="Chromosome 4"/>
</dbReference>
<feature type="signal peptide" evidence="1">
    <location>
        <begin position="1"/>
        <end position="19"/>
    </location>
</feature>
<proteinExistence type="predicted"/>
<organism evidence="2 3">
    <name type="scientific">Fusarium pseudograminearum (strain CS3096)</name>
    <name type="common">Wheat and barley crown-rot fungus</name>
    <dbReference type="NCBI Taxonomy" id="1028729"/>
    <lineage>
        <taxon>Eukaryota</taxon>
        <taxon>Fungi</taxon>
        <taxon>Dikarya</taxon>
        <taxon>Ascomycota</taxon>
        <taxon>Pezizomycotina</taxon>
        <taxon>Sordariomycetes</taxon>
        <taxon>Hypocreomycetidae</taxon>
        <taxon>Hypocreales</taxon>
        <taxon>Nectriaceae</taxon>
        <taxon>Fusarium</taxon>
    </lineage>
</organism>
<dbReference type="RefSeq" id="XP_009257239.1">
    <property type="nucleotide sequence ID" value="XM_009258964.1"/>
</dbReference>
<name>K3W0C0_FUSPC</name>
<sequence length="170" mass="18809">MKSSLAFAVLSFFASQGLSVSVDMWSSPLSERGAPNYKPIEPKLIKSRLGTTPQENSDGDRKPGSVYFCHGENWGPPCFEYQPELEYTCTELNGKLQNHVGSVFSEPEIICRLATFENRCVPLNIFGWPEIEKGSAHLLHQKSPTGSDSLGHSVTHFTCAKCTNCVRDPK</sequence>